<evidence type="ECO:0000256" key="4">
    <source>
        <dbReference type="SAM" id="Phobius"/>
    </source>
</evidence>
<evidence type="ECO:0000313" key="7">
    <source>
        <dbReference type="Proteomes" id="UP000283523"/>
    </source>
</evidence>
<dbReference type="Pfam" id="PF00196">
    <property type="entry name" value="GerE"/>
    <property type="match status" value="1"/>
</dbReference>
<evidence type="ECO:0000259" key="5">
    <source>
        <dbReference type="PROSITE" id="PS50043"/>
    </source>
</evidence>
<keyword evidence="4" id="KW-0472">Membrane</keyword>
<keyword evidence="7" id="KW-1185">Reference proteome</keyword>
<dbReference type="Proteomes" id="UP000283523">
    <property type="component" value="Unassembled WGS sequence"/>
</dbReference>
<dbReference type="RefSeq" id="WP_119671139.1">
    <property type="nucleotide sequence ID" value="NZ_QXED01000011.1"/>
</dbReference>
<keyword evidence="1" id="KW-0805">Transcription regulation</keyword>
<dbReference type="PRINTS" id="PR00038">
    <property type="entry name" value="HTHLUXR"/>
</dbReference>
<dbReference type="SUPFAM" id="SSF46894">
    <property type="entry name" value="C-terminal effector domain of the bipartite response regulators"/>
    <property type="match status" value="1"/>
</dbReference>
<dbReference type="SMART" id="SM00421">
    <property type="entry name" value="HTH_LUXR"/>
    <property type="match status" value="1"/>
</dbReference>
<dbReference type="OrthoDB" id="9807565at2"/>
<sequence length="153" mass="16867">MTGKAVKARMVLLYGLALGCLLSVMAWSRYRFMVIDHALEAYVLLVAVLFVGVGIWVGLRWSAPVVVEKTVVRPAPVVPLQPAPEALEQLGISSRELEVLIQLAQGYSNEEIASHLFVSTNTVKTHLSNLYAKLDVKRRTQAVDKARSLGLIR</sequence>
<keyword evidence="2 6" id="KW-0238">DNA-binding</keyword>
<dbReference type="InterPro" id="IPR000792">
    <property type="entry name" value="Tscrpt_reg_LuxR_C"/>
</dbReference>
<evidence type="ECO:0000313" key="6">
    <source>
        <dbReference type="EMBL" id="RIV18506.1"/>
    </source>
</evidence>
<dbReference type="PROSITE" id="PS51257">
    <property type="entry name" value="PROKAR_LIPOPROTEIN"/>
    <property type="match status" value="1"/>
</dbReference>
<dbReference type="Gene3D" id="1.10.10.10">
    <property type="entry name" value="Winged helix-like DNA-binding domain superfamily/Winged helix DNA-binding domain"/>
    <property type="match status" value="1"/>
</dbReference>
<name>A0A418LZ18_9BACT</name>
<dbReference type="GO" id="GO:0006355">
    <property type="term" value="P:regulation of DNA-templated transcription"/>
    <property type="evidence" value="ECO:0007669"/>
    <property type="project" value="InterPro"/>
</dbReference>
<dbReference type="CDD" id="cd06170">
    <property type="entry name" value="LuxR_C_like"/>
    <property type="match status" value="1"/>
</dbReference>
<feature type="transmembrane region" description="Helical" evidence="4">
    <location>
        <begin position="42"/>
        <end position="59"/>
    </location>
</feature>
<protein>
    <submittedName>
        <fullName evidence="6">DNA-binding response regulator</fullName>
    </submittedName>
</protein>
<evidence type="ECO:0000256" key="1">
    <source>
        <dbReference type="ARBA" id="ARBA00023015"/>
    </source>
</evidence>
<gene>
    <name evidence="6" type="ORF">DYU11_28450</name>
</gene>
<comment type="caution">
    <text evidence="6">The sequence shown here is derived from an EMBL/GenBank/DDBJ whole genome shotgun (WGS) entry which is preliminary data.</text>
</comment>
<dbReference type="AlphaFoldDB" id="A0A418LZ18"/>
<proteinExistence type="predicted"/>
<dbReference type="InterPro" id="IPR016032">
    <property type="entry name" value="Sig_transdc_resp-reg_C-effctor"/>
</dbReference>
<dbReference type="PROSITE" id="PS00622">
    <property type="entry name" value="HTH_LUXR_1"/>
    <property type="match status" value="1"/>
</dbReference>
<dbReference type="EMBL" id="QXED01000011">
    <property type="protein sequence ID" value="RIV18506.1"/>
    <property type="molecule type" value="Genomic_DNA"/>
</dbReference>
<dbReference type="GO" id="GO:0003677">
    <property type="term" value="F:DNA binding"/>
    <property type="evidence" value="ECO:0007669"/>
    <property type="project" value="UniProtKB-KW"/>
</dbReference>
<keyword evidence="4" id="KW-1133">Transmembrane helix</keyword>
<dbReference type="InterPro" id="IPR036388">
    <property type="entry name" value="WH-like_DNA-bd_sf"/>
</dbReference>
<dbReference type="PANTHER" id="PTHR44688:SF16">
    <property type="entry name" value="DNA-BINDING TRANSCRIPTIONAL ACTIVATOR DEVR_DOSR"/>
    <property type="match status" value="1"/>
</dbReference>
<evidence type="ECO:0000256" key="3">
    <source>
        <dbReference type="ARBA" id="ARBA00023163"/>
    </source>
</evidence>
<evidence type="ECO:0000256" key="2">
    <source>
        <dbReference type="ARBA" id="ARBA00023125"/>
    </source>
</evidence>
<keyword evidence="4" id="KW-0812">Transmembrane</keyword>
<dbReference type="PANTHER" id="PTHR44688">
    <property type="entry name" value="DNA-BINDING TRANSCRIPTIONAL ACTIVATOR DEVR_DOSR"/>
    <property type="match status" value="1"/>
</dbReference>
<reference evidence="6 7" key="1">
    <citation type="submission" date="2018-08" db="EMBL/GenBank/DDBJ databases">
        <title>Fibrisoma montanum sp. nov., isolated from Danxia mountain soil.</title>
        <authorList>
            <person name="Huang Y."/>
        </authorList>
    </citation>
    <scope>NUCLEOTIDE SEQUENCE [LARGE SCALE GENOMIC DNA]</scope>
    <source>
        <strain evidence="6 7">HYT19</strain>
    </source>
</reference>
<feature type="domain" description="HTH luxR-type" evidence="5">
    <location>
        <begin position="83"/>
        <end position="150"/>
    </location>
</feature>
<keyword evidence="3" id="KW-0804">Transcription</keyword>
<organism evidence="6 7">
    <name type="scientific">Fibrisoma montanum</name>
    <dbReference type="NCBI Taxonomy" id="2305895"/>
    <lineage>
        <taxon>Bacteria</taxon>
        <taxon>Pseudomonadati</taxon>
        <taxon>Bacteroidota</taxon>
        <taxon>Cytophagia</taxon>
        <taxon>Cytophagales</taxon>
        <taxon>Spirosomataceae</taxon>
        <taxon>Fibrisoma</taxon>
    </lineage>
</organism>
<dbReference type="PROSITE" id="PS50043">
    <property type="entry name" value="HTH_LUXR_2"/>
    <property type="match status" value="1"/>
</dbReference>
<accession>A0A418LZ18</accession>